<reference evidence="6" key="1">
    <citation type="submission" date="2021-03" db="EMBL/GenBank/DDBJ databases">
        <authorList>
            <person name="Li Z."/>
            <person name="Yang C."/>
        </authorList>
    </citation>
    <scope>NUCLEOTIDE SEQUENCE</scope>
    <source>
        <strain evidence="6">Dzin_1.0</strain>
        <tissue evidence="6">Leaf</tissue>
    </source>
</reference>
<gene>
    <name evidence="6" type="ORF">J5N97_014925</name>
</gene>
<keyword evidence="4" id="KW-0472">Membrane</keyword>
<sequence>MRKPHRLLEPSLSDRIWLLILLVLLGLPLIFLLALSSHKALPSPNHFDRDRRIPKLPRLAYLITGSKGDAQRVKRLLRATYHPWNYYLVNLDGAATIDEQVDLANFVESEVVFEKFGNVWVVGNGREITDKGPTMIAATLHGVAVLLRKAKEWSWFINLSAEDYPLMPQDDILHTFSYLPRDLNFIEHTSNIGWKEYQRARPIIVDPGLYGSNRKDVFWAKEKRSVPSSFKLFSGSSWVVLSRPFLEFCIQGWDNLPRTLLMYYTNFLLSTEGYFHTVICNSKEFQNTTINHNLRFMMWDNPSRQHPINLTSTHFDLMVQSGTPFAHKFVEDDPVLDRIDHELLNRGRTQFTPCGWCLGSSLNGADPCSVHGKPNIIRPTLGSRRLERLLATHGEFPGMLK</sequence>
<protein>
    <submittedName>
        <fullName evidence="6">Uncharacterized protein</fullName>
    </submittedName>
</protein>
<dbReference type="AlphaFoldDB" id="A0A9D5CTN3"/>
<comment type="caution">
    <text evidence="6">The sequence shown here is derived from an EMBL/GenBank/DDBJ whole genome shotgun (WGS) entry which is preliminary data.</text>
</comment>
<keyword evidence="2" id="KW-0328">Glycosyltransferase</keyword>
<comment type="subcellular location">
    <subcellularLocation>
        <location evidence="1">Membrane</location>
        <topology evidence="1">Single-pass type II membrane protein</topology>
    </subcellularLocation>
</comment>
<dbReference type="InterPro" id="IPR003406">
    <property type="entry name" value="Glyco_trans_14"/>
</dbReference>
<evidence type="ECO:0000313" key="7">
    <source>
        <dbReference type="Proteomes" id="UP001085076"/>
    </source>
</evidence>
<evidence type="ECO:0000256" key="1">
    <source>
        <dbReference type="ARBA" id="ARBA00004606"/>
    </source>
</evidence>
<organism evidence="6 7">
    <name type="scientific">Dioscorea zingiberensis</name>
    <dbReference type="NCBI Taxonomy" id="325984"/>
    <lineage>
        <taxon>Eukaryota</taxon>
        <taxon>Viridiplantae</taxon>
        <taxon>Streptophyta</taxon>
        <taxon>Embryophyta</taxon>
        <taxon>Tracheophyta</taxon>
        <taxon>Spermatophyta</taxon>
        <taxon>Magnoliopsida</taxon>
        <taxon>Liliopsida</taxon>
        <taxon>Dioscoreales</taxon>
        <taxon>Dioscoreaceae</taxon>
        <taxon>Dioscorea</taxon>
    </lineage>
</organism>
<dbReference type="GO" id="GO:0015020">
    <property type="term" value="F:glucuronosyltransferase activity"/>
    <property type="evidence" value="ECO:0007669"/>
    <property type="project" value="InterPro"/>
</dbReference>
<dbReference type="Pfam" id="PF02485">
    <property type="entry name" value="Branch"/>
    <property type="match status" value="1"/>
</dbReference>
<evidence type="ECO:0000256" key="5">
    <source>
        <dbReference type="ARBA" id="ARBA00023180"/>
    </source>
</evidence>
<dbReference type="PANTHER" id="PTHR45719">
    <property type="entry name" value="GLYCOSYLTRANSFERASE"/>
    <property type="match status" value="1"/>
</dbReference>
<name>A0A9D5CTN3_9LILI</name>
<dbReference type="PANTHER" id="PTHR45719:SF8">
    <property type="entry name" value="BETA-GLUCURONOSYLTRANSFERASE GLCAT14C"/>
    <property type="match status" value="1"/>
</dbReference>
<evidence type="ECO:0000256" key="3">
    <source>
        <dbReference type="ARBA" id="ARBA00022679"/>
    </source>
</evidence>
<evidence type="ECO:0000313" key="6">
    <source>
        <dbReference type="EMBL" id="KAJ0979451.1"/>
    </source>
</evidence>
<keyword evidence="3" id="KW-0808">Transferase</keyword>
<keyword evidence="5" id="KW-0325">Glycoprotein</keyword>
<reference evidence="6" key="2">
    <citation type="journal article" date="2022" name="Hortic Res">
        <title>The genome of Dioscorea zingiberensis sheds light on the biosynthesis, origin and evolution of the medicinally important diosgenin saponins.</title>
        <authorList>
            <person name="Li Y."/>
            <person name="Tan C."/>
            <person name="Li Z."/>
            <person name="Guo J."/>
            <person name="Li S."/>
            <person name="Chen X."/>
            <person name="Wang C."/>
            <person name="Dai X."/>
            <person name="Yang H."/>
            <person name="Song W."/>
            <person name="Hou L."/>
            <person name="Xu J."/>
            <person name="Tong Z."/>
            <person name="Xu A."/>
            <person name="Yuan X."/>
            <person name="Wang W."/>
            <person name="Yang Q."/>
            <person name="Chen L."/>
            <person name="Sun Z."/>
            <person name="Wang K."/>
            <person name="Pan B."/>
            <person name="Chen J."/>
            <person name="Bao Y."/>
            <person name="Liu F."/>
            <person name="Qi X."/>
            <person name="Gang D.R."/>
            <person name="Wen J."/>
            <person name="Li J."/>
        </authorList>
    </citation>
    <scope>NUCLEOTIDE SEQUENCE</scope>
    <source>
        <strain evidence="6">Dzin_1.0</strain>
    </source>
</reference>
<dbReference type="Proteomes" id="UP001085076">
    <property type="component" value="Miscellaneous, Linkage group lg03"/>
</dbReference>
<keyword evidence="7" id="KW-1185">Reference proteome</keyword>
<dbReference type="EMBL" id="JAGGNH010000003">
    <property type="protein sequence ID" value="KAJ0979451.1"/>
    <property type="molecule type" value="Genomic_DNA"/>
</dbReference>
<evidence type="ECO:0000256" key="2">
    <source>
        <dbReference type="ARBA" id="ARBA00022676"/>
    </source>
</evidence>
<dbReference type="InterPro" id="IPR044610">
    <property type="entry name" value="GLCAT14A/B/C"/>
</dbReference>
<accession>A0A9D5CTN3</accession>
<dbReference type="OrthoDB" id="2019572at2759"/>
<dbReference type="GO" id="GO:0016020">
    <property type="term" value="C:membrane"/>
    <property type="evidence" value="ECO:0007669"/>
    <property type="project" value="UniProtKB-SubCell"/>
</dbReference>
<evidence type="ECO:0000256" key="4">
    <source>
        <dbReference type="ARBA" id="ARBA00023136"/>
    </source>
</evidence>
<proteinExistence type="predicted"/>